<evidence type="ECO:0000256" key="1">
    <source>
        <dbReference type="SAM" id="Phobius"/>
    </source>
</evidence>
<organism evidence="2 3">
    <name type="scientific">Silvania hatchlandensis</name>
    <dbReference type="NCBI Taxonomy" id="2926469"/>
    <lineage>
        <taxon>Bacteria</taxon>
        <taxon>Pseudomonadati</taxon>
        <taxon>Pseudomonadota</taxon>
        <taxon>Gammaproteobacteria</taxon>
        <taxon>Enterobacterales</taxon>
        <taxon>Enterobacteriaceae</taxon>
        <taxon>Silvania</taxon>
    </lineage>
</organism>
<feature type="transmembrane region" description="Helical" evidence="1">
    <location>
        <begin position="192"/>
        <end position="212"/>
    </location>
</feature>
<feature type="transmembrane region" description="Helical" evidence="1">
    <location>
        <begin position="296"/>
        <end position="316"/>
    </location>
</feature>
<feature type="transmembrane region" description="Helical" evidence="1">
    <location>
        <begin position="23"/>
        <end position="42"/>
    </location>
</feature>
<protein>
    <submittedName>
        <fullName evidence="2">FUSC family protein</fullName>
    </submittedName>
</protein>
<accession>A0A9J6PSN2</accession>
<feature type="transmembrane region" description="Helical" evidence="1">
    <location>
        <begin position="155"/>
        <end position="172"/>
    </location>
</feature>
<feature type="transmembrane region" description="Helical" evidence="1">
    <location>
        <begin position="119"/>
        <end position="135"/>
    </location>
</feature>
<dbReference type="GO" id="GO:0005886">
    <property type="term" value="C:plasma membrane"/>
    <property type="evidence" value="ECO:0007669"/>
    <property type="project" value="InterPro"/>
</dbReference>
<keyword evidence="1" id="KW-1133">Transmembrane helix</keyword>
<dbReference type="AlphaFoldDB" id="A0A9J6PSN2"/>
<gene>
    <name evidence="2" type="ORF">M8014_03280</name>
</gene>
<feature type="transmembrane region" description="Helical" evidence="1">
    <location>
        <begin position="272"/>
        <end position="289"/>
    </location>
</feature>
<evidence type="ECO:0000313" key="3">
    <source>
        <dbReference type="Proteomes" id="UP001063816"/>
    </source>
</evidence>
<keyword evidence="3" id="KW-1185">Reference proteome</keyword>
<keyword evidence="1" id="KW-0472">Membrane</keyword>
<keyword evidence="1" id="KW-0812">Transmembrane</keyword>
<proteinExistence type="predicted"/>
<comment type="caution">
    <text evidence="2">The sequence shown here is derived from an EMBL/GenBank/DDBJ whole genome shotgun (WGS) entry which is preliminary data.</text>
</comment>
<dbReference type="InterPro" id="IPR006726">
    <property type="entry name" value="PHBA_efflux_AaeB/fusaric-R"/>
</dbReference>
<name>A0A9J6PSN2_9ENTR</name>
<dbReference type="EMBL" id="JAMGZK010000037">
    <property type="protein sequence ID" value="MCU6663367.1"/>
    <property type="molecule type" value="Genomic_DNA"/>
</dbReference>
<evidence type="ECO:0000313" key="2">
    <source>
        <dbReference type="EMBL" id="MCU6663367.1"/>
    </source>
</evidence>
<sequence>MNTITAQLKQWLRHGLATTRKDMFAIQVIVALLLSVLCSDLLGLDYPGWAALSSFAVMNTAIKASALRACHRVAGTLVGGGLALLVAPYLSQNPAFLVVFCAVIGGIAVWRAGVSPWSYSWVLGGVTAMMVMAEAQKTSDIRPLFSFTFSRIEEVVLGCTICVLVTILFYPLNRGSLHPHQPENQPKPTSRLLLPLQAAVALLLVTPILLVFQMTGFWQAMVSVLALFVLPPSAQPVQVQINQRMQQRFAGCLAATLLSLLLLPLLHHSAVFYLITLIAGVWLGCHLQQGKPSFSYFGRQFTVAWIIVFIQDTLWLTEPVQAVMRCASILMAIVIIALVMLVFRSLNIPA</sequence>
<dbReference type="RefSeq" id="WP_271281114.1">
    <property type="nucleotide sequence ID" value="NZ_JAMGZK010000037.1"/>
</dbReference>
<reference evidence="2" key="1">
    <citation type="submission" date="2022-05" db="EMBL/GenBank/DDBJ databases">
        <title>Description of a novel species of Leclercia; Leclercia tamurae and the Proposal for a Novel Genus Silvania gen. nov. Containing Two Novel Species Silvania hatchlandensis sp. nov. and Silvania confinis sp. nov. Isolated from the Rhizosphere of Oak.</title>
        <authorList>
            <person name="Maddock D.W."/>
            <person name="Brady C.L."/>
            <person name="Denman S."/>
            <person name="Arnold D."/>
        </authorList>
    </citation>
    <scope>NUCLEOTIDE SEQUENCE</scope>
    <source>
        <strain evidence="2">H19S6</strain>
    </source>
</reference>
<feature type="transmembrane region" description="Helical" evidence="1">
    <location>
        <begin position="73"/>
        <end position="90"/>
    </location>
</feature>
<dbReference type="Pfam" id="PF04632">
    <property type="entry name" value="FUSC"/>
    <property type="match status" value="1"/>
</dbReference>
<dbReference type="GO" id="GO:0022857">
    <property type="term" value="F:transmembrane transporter activity"/>
    <property type="evidence" value="ECO:0007669"/>
    <property type="project" value="InterPro"/>
</dbReference>
<dbReference type="Proteomes" id="UP001063816">
    <property type="component" value="Unassembled WGS sequence"/>
</dbReference>
<feature type="transmembrane region" description="Helical" evidence="1">
    <location>
        <begin position="322"/>
        <end position="343"/>
    </location>
</feature>
<feature type="transmembrane region" description="Helical" evidence="1">
    <location>
        <begin position="96"/>
        <end position="112"/>
    </location>
</feature>
<feature type="transmembrane region" description="Helical" evidence="1">
    <location>
        <begin position="249"/>
        <end position="266"/>
    </location>
</feature>